<sequence length="186" mass="19876">MSNWTELRDHIAGLKQGQRSGKIYFFGKQDERLRSGFIRVTGGTGCAVSFLASPMSDGDALQQLLQLELTRVKVAPDSEADIEAQGPATLPIDAVLKEFDRHGHGPAVQPAGLAAADAQALAEESRALLEKFYGSGAARKFAEIAAATPPEKSPTAFLDKCRDYVAQMVGPGQAQKLFAPLYAKVS</sequence>
<accession>A0ABY6BKH7</accession>
<evidence type="ECO:0000313" key="2">
    <source>
        <dbReference type="Proteomes" id="UP001064632"/>
    </source>
</evidence>
<name>A0ABY6BKH7_9GAMM</name>
<protein>
    <submittedName>
        <fullName evidence="1">Uncharacterized protein</fullName>
    </submittedName>
</protein>
<dbReference type="EMBL" id="CP104694">
    <property type="protein sequence ID" value="UXI69913.1"/>
    <property type="molecule type" value="Genomic_DNA"/>
</dbReference>
<dbReference type="Proteomes" id="UP001064632">
    <property type="component" value="Chromosome"/>
</dbReference>
<proteinExistence type="predicted"/>
<reference evidence="1" key="1">
    <citation type="submission" date="2022-09" db="EMBL/GenBank/DDBJ databases">
        <title>Tahibacter sp. nov., isolated from a fresh water.</title>
        <authorList>
            <person name="Baek J.H."/>
            <person name="Lee J.K."/>
            <person name="Kim J.M."/>
            <person name="Jeon C.O."/>
        </authorList>
    </citation>
    <scope>NUCLEOTIDE SEQUENCE</scope>
    <source>
        <strain evidence="1">W38</strain>
    </source>
</reference>
<organism evidence="1 2">
    <name type="scientific">Tahibacter amnicola</name>
    <dbReference type="NCBI Taxonomy" id="2976241"/>
    <lineage>
        <taxon>Bacteria</taxon>
        <taxon>Pseudomonadati</taxon>
        <taxon>Pseudomonadota</taxon>
        <taxon>Gammaproteobacteria</taxon>
        <taxon>Lysobacterales</taxon>
        <taxon>Rhodanobacteraceae</taxon>
        <taxon>Tahibacter</taxon>
    </lineage>
</organism>
<gene>
    <name evidence="1" type="ORF">N4264_09880</name>
</gene>
<evidence type="ECO:0000313" key="1">
    <source>
        <dbReference type="EMBL" id="UXI69913.1"/>
    </source>
</evidence>
<keyword evidence="2" id="KW-1185">Reference proteome</keyword>
<dbReference type="RefSeq" id="WP_261696865.1">
    <property type="nucleotide sequence ID" value="NZ_CP104694.1"/>
</dbReference>